<keyword evidence="4 7" id="KW-0732">Signal</keyword>
<sequence>MHTHKQCVVFLLCAQVVLCQRKNVLFLVSDDMRPEIGAYLGPDFPSSVHPTIHSPNLDALASRSLLLKRAYVQQAICSPSRTSLLTGRRPDTTHVYDLKHYFRNVGGNYTTIPQFFKNNGYRSIGMGKIFHHGKASGHDDPISWSEPYYHAPNEKYRSNTVTWRAVAKAEYDIRPLPDMQIADYAIKSLRRVAPDAKSGKQNFFVAVGFHKPHLPFVFPEHYLDLYPKNDISLPDNPYAPVKMPEVAWINYITQEMGNYHDIKILRPSGNINTTLPDDLVINLRRAYYSTVSYVDDLVGRVLNELETLGLLRNTIVSFWGDHGWQLGEHGEWCKHTNFEDATHAPMMVRVPGITDEGLVTEGLVDFVDLFPTLVEAAGFKPLSLCPEDSTKIELCREGNSFMPLMYDPGRKWKSAAFSQYPRMNYTVMGYTMRTDEHRYTEWPEFIGEPHYKPNWKKLHGVELYDHSVDPEENYNRADDPDYKKLRTQLSIMLRRGWRYSQPKETISVSVKGSCALYP</sequence>
<dbReference type="EMBL" id="JAZGQO010000010">
    <property type="protein sequence ID" value="KAK6176528.1"/>
    <property type="molecule type" value="Genomic_DNA"/>
</dbReference>
<dbReference type="Pfam" id="PF00884">
    <property type="entry name" value="Sulfatase"/>
    <property type="match status" value="1"/>
</dbReference>
<evidence type="ECO:0000256" key="6">
    <source>
        <dbReference type="ARBA" id="ARBA00022837"/>
    </source>
</evidence>
<accession>A0AAN8JLT8</accession>
<evidence type="ECO:0000313" key="10">
    <source>
        <dbReference type="Proteomes" id="UP001347796"/>
    </source>
</evidence>
<dbReference type="PANTHER" id="PTHR45953">
    <property type="entry name" value="IDURONATE 2-SULFATASE"/>
    <property type="match status" value="1"/>
</dbReference>
<evidence type="ECO:0000256" key="2">
    <source>
        <dbReference type="ARBA" id="ARBA00008779"/>
    </source>
</evidence>
<name>A0AAN8JLT8_PATCE</name>
<feature type="chain" id="PRO_5042867841" description="Sulfatase N-terminal domain-containing protein" evidence="7">
    <location>
        <begin position="20"/>
        <end position="518"/>
    </location>
</feature>
<dbReference type="GO" id="GO:0005737">
    <property type="term" value="C:cytoplasm"/>
    <property type="evidence" value="ECO:0007669"/>
    <property type="project" value="TreeGrafter"/>
</dbReference>
<feature type="domain" description="Sulfatase N-terminal" evidence="8">
    <location>
        <begin position="22"/>
        <end position="378"/>
    </location>
</feature>
<keyword evidence="3" id="KW-0479">Metal-binding</keyword>
<gene>
    <name evidence="9" type="ORF">SNE40_014795</name>
</gene>
<keyword evidence="5" id="KW-0378">Hydrolase</keyword>
<dbReference type="InterPro" id="IPR035874">
    <property type="entry name" value="IDS"/>
</dbReference>
<evidence type="ECO:0000259" key="8">
    <source>
        <dbReference type="Pfam" id="PF00884"/>
    </source>
</evidence>
<dbReference type="PANTHER" id="PTHR45953:SF1">
    <property type="entry name" value="IDURONATE 2-SULFATASE"/>
    <property type="match status" value="1"/>
</dbReference>
<keyword evidence="6" id="KW-0106">Calcium</keyword>
<dbReference type="Proteomes" id="UP001347796">
    <property type="component" value="Unassembled WGS sequence"/>
</dbReference>
<evidence type="ECO:0000256" key="1">
    <source>
        <dbReference type="ARBA" id="ARBA00001913"/>
    </source>
</evidence>
<dbReference type="InterPro" id="IPR000917">
    <property type="entry name" value="Sulfatase_N"/>
</dbReference>
<reference evidence="9 10" key="1">
    <citation type="submission" date="2024-01" db="EMBL/GenBank/DDBJ databases">
        <title>The genome of the rayed Mediterranean limpet Patella caerulea (Linnaeus, 1758).</title>
        <authorList>
            <person name="Anh-Thu Weber A."/>
            <person name="Halstead-Nussloch G."/>
        </authorList>
    </citation>
    <scope>NUCLEOTIDE SEQUENCE [LARGE SCALE GENOMIC DNA]</scope>
    <source>
        <strain evidence="9">AATW-2023a</strain>
        <tissue evidence="9">Whole specimen</tissue>
    </source>
</reference>
<comment type="similarity">
    <text evidence="2">Belongs to the sulfatase family.</text>
</comment>
<evidence type="ECO:0000256" key="4">
    <source>
        <dbReference type="ARBA" id="ARBA00022729"/>
    </source>
</evidence>
<protein>
    <recommendedName>
        <fullName evidence="8">Sulfatase N-terminal domain-containing protein</fullName>
    </recommendedName>
</protein>
<evidence type="ECO:0000256" key="7">
    <source>
        <dbReference type="SAM" id="SignalP"/>
    </source>
</evidence>
<dbReference type="CDD" id="cd16030">
    <property type="entry name" value="iduronate-2-sulfatase"/>
    <property type="match status" value="1"/>
</dbReference>
<evidence type="ECO:0000256" key="5">
    <source>
        <dbReference type="ARBA" id="ARBA00022801"/>
    </source>
</evidence>
<dbReference type="InterPro" id="IPR024607">
    <property type="entry name" value="Sulfatase_CS"/>
</dbReference>
<dbReference type="GO" id="GO:0046872">
    <property type="term" value="F:metal ion binding"/>
    <property type="evidence" value="ECO:0007669"/>
    <property type="project" value="UniProtKB-KW"/>
</dbReference>
<comment type="caution">
    <text evidence="9">The sequence shown here is derived from an EMBL/GenBank/DDBJ whole genome shotgun (WGS) entry which is preliminary data.</text>
</comment>
<dbReference type="InterPro" id="IPR017850">
    <property type="entry name" value="Alkaline_phosphatase_core_sf"/>
</dbReference>
<dbReference type="PROSITE" id="PS00523">
    <property type="entry name" value="SULFATASE_1"/>
    <property type="match status" value="1"/>
</dbReference>
<dbReference type="GO" id="GO:0004423">
    <property type="term" value="F:iduronate-2-sulfatase activity"/>
    <property type="evidence" value="ECO:0007669"/>
    <property type="project" value="InterPro"/>
</dbReference>
<proteinExistence type="inferred from homology"/>
<comment type="cofactor">
    <cofactor evidence="1">
        <name>Ca(2+)</name>
        <dbReference type="ChEBI" id="CHEBI:29108"/>
    </cofactor>
</comment>
<evidence type="ECO:0000313" key="9">
    <source>
        <dbReference type="EMBL" id="KAK6176528.1"/>
    </source>
</evidence>
<organism evidence="9 10">
    <name type="scientific">Patella caerulea</name>
    <name type="common">Rayed Mediterranean limpet</name>
    <dbReference type="NCBI Taxonomy" id="87958"/>
    <lineage>
        <taxon>Eukaryota</taxon>
        <taxon>Metazoa</taxon>
        <taxon>Spiralia</taxon>
        <taxon>Lophotrochozoa</taxon>
        <taxon>Mollusca</taxon>
        <taxon>Gastropoda</taxon>
        <taxon>Patellogastropoda</taxon>
        <taxon>Patelloidea</taxon>
        <taxon>Patellidae</taxon>
        <taxon>Patella</taxon>
    </lineage>
</organism>
<dbReference type="Gene3D" id="3.40.720.10">
    <property type="entry name" value="Alkaline Phosphatase, subunit A"/>
    <property type="match status" value="1"/>
</dbReference>
<keyword evidence="10" id="KW-1185">Reference proteome</keyword>
<dbReference type="AlphaFoldDB" id="A0AAN8JLT8"/>
<evidence type="ECO:0000256" key="3">
    <source>
        <dbReference type="ARBA" id="ARBA00022723"/>
    </source>
</evidence>
<feature type="signal peptide" evidence="7">
    <location>
        <begin position="1"/>
        <end position="19"/>
    </location>
</feature>
<dbReference type="SUPFAM" id="SSF53649">
    <property type="entry name" value="Alkaline phosphatase-like"/>
    <property type="match status" value="1"/>
</dbReference>